<dbReference type="PROSITE" id="PS50043">
    <property type="entry name" value="HTH_LUXR_2"/>
    <property type="match status" value="1"/>
</dbReference>
<evidence type="ECO:0000256" key="1">
    <source>
        <dbReference type="ARBA" id="ARBA00023015"/>
    </source>
</evidence>
<keyword evidence="1" id="KW-0805">Transcription regulation</keyword>
<keyword evidence="3" id="KW-0804">Transcription</keyword>
<reference evidence="5 6" key="1">
    <citation type="submission" date="2016-01" db="EMBL/GenBank/DDBJ databases">
        <authorList>
            <person name="Oliw E.H."/>
        </authorList>
    </citation>
    <scope>NUCLEOTIDE SEQUENCE [LARGE SCALE GENOMIC DNA]</scope>
    <source>
        <strain evidence="5 6">DY10</strain>
    </source>
</reference>
<evidence type="ECO:0000259" key="4">
    <source>
        <dbReference type="PROSITE" id="PS50043"/>
    </source>
</evidence>
<evidence type="ECO:0000313" key="5">
    <source>
        <dbReference type="EMBL" id="AQG80472.1"/>
    </source>
</evidence>
<dbReference type="SMART" id="SM00421">
    <property type="entry name" value="HTH_LUXR"/>
    <property type="match status" value="1"/>
</dbReference>
<dbReference type="EMBL" id="CP014263">
    <property type="protein sequence ID" value="AQG80472.1"/>
    <property type="molecule type" value="Genomic_DNA"/>
</dbReference>
<dbReference type="Gene3D" id="1.10.10.10">
    <property type="entry name" value="Winged helix-like DNA-binding domain superfamily/Winged helix DNA-binding domain"/>
    <property type="match status" value="1"/>
</dbReference>
<evidence type="ECO:0000256" key="2">
    <source>
        <dbReference type="ARBA" id="ARBA00023125"/>
    </source>
</evidence>
<dbReference type="Pfam" id="PF00196">
    <property type="entry name" value="GerE"/>
    <property type="match status" value="1"/>
</dbReference>
<dbReference type="InterPro" id="IPR013655">
    <property type="entry name" value="PAS_fold_3"/>
</dbReference>
<dbReference type="SUPFAM" id="SSF55785">
    <property type="entry name" value="PYP-like sensor domain (PAS domain)"/>
    <property type="match status" value="1"/>
</dbReference>
<dbReference type="InterPro" id="IPR016032">
    <property type="entry name" value="Sig_transdc_resp-reg_C-effctor"/>
</dbReference>
<feature type="domain" description="HTH luxR-type" evidence="4">
    <location>
        <begin position="163"/>
        <end position="226"/>
    </location>
</feature>
<dbReference type="STRING" id="1178516.AWR27_14760"/>
<keyword evidence="2" id="KW-0238">DNA-binding</keyword>
<dbReference type="Proteomes" id="UP000187941">
    <property type="component" value="Chromosome"/>
</dbReference>
<gene>
    <name evidence="5" type="ORF">AWR27_14760</name>
</gene>
<dbReference type="KEGG" id="smon:AWR27_14760"/>
<dbReference type="GO" id="GO:0006355">
    <property type="term" value="P:regulation of DNA-templated transcription"/>
    <property type="evidence" value="ECO:0007669"/>
    <property type="project" value="InterPro"/>
</dbReference>
<dbReference type="InterPro" id="IPR000792">
    <property type="entry name" value="Tscrpt_reg_LuxR_C"/>
</dbReference>
<dbReference type="GO" id="GO:0003677">
    <property type="term" value="F:DNA binding"/>
    <property type="evidence" value="ECO:0007669"/>
    <property type="project" value="UniProtKB-KW"/>
</dbReference>
<evidence type="ECO:0000313" key="6">
    <source>
        <dbReference type="Proteomes" id="UP000187941"/>
    </source>
</evidence>
<dbReference type="PANTHER" id="PTHR44688:SF16">
    <property type="entry name" value="DNA-BINDING TRANSCRIPTIONAL ACTIVATOR DEVR_DOSR"/>
    <property type="match status" value="1"/>
</dbReference>
<dbReference type="Pfam" id="PF08447">
    <property type="entry name" value="PAS_3"/>
    <property type="match status" value="1"/>
</dbReference>
<dbReference type="AlphaFoldDB" id="A0A1P9WYL7"/>
<dbReference type="CDD" id="cd06170">
    <property type="entry name" value="LuxR_C_like"/>
    <property type="match status" value="1"/>
</dbReference>
<protein>
    <recommendedName>
        <fullName evidence="4">HTH luxR-type domain-containing protein</fullName>
    </recommendedName>
</protein>
<dbReference type="Gene3D" id="3.30.450.20">
    <property type="entry name" value="PAS domain"/>
    <property type="match status" value="1"/>
</dbReference>
<proteinExistence type="predicted"/>
<accession>A0A1P9WYL7</accession>
<dbReference type="PROSITE" id="PS00622">
    <property type="entry name" value="HTH_LUXR_1"/>
    <property type="match status" value="1"/>
</dbReference>
<dbReference type="InterPro" id="IPR036388">
    <property type="entry name" value="WH-like_DNA-bd_sf"/>
</dbReference>
<dbReference type="PANTHER" id="PTHR44688">
    <property type="entry name" value="DNA-BINDING TRANSCRIPTIONAL ACTIVATOR DEVR_DOSR"/>
    <property type="match status" value="1"/>
</dbReference>
<sequence length="226" mass="26241">MEDVVDKQVGNQLIERLFPGWVVLHCFNGGHSHRFISGNGAALFGHSNHELNTKKLADLLALVHPDDREPYSRIRQKIDAYAHEIDPAEIHLYRFVVHYRIRRGQGNYFCLHDEKQFYVNRQGNLEKLVLFRDLSAERPFVRVQLDVYKVHPLGYRKISTYVPTQAEQPLTSREVEIIELIKEGLSSKEIATRLFISINTVRNHRSNLFRKTNARNMVDLLNSVPA</sequence>
<dbReference type="PRINTS" id="PR00038">
    <property type="entry name" value="HTHLUXR"/>
</dbReference>
<dbReference type="SUPFAM" id="SSF46894">
    <property type="entry name" value="C-terminal effector domain of the bipartite response regulators"/>
    <property type="match status" value="1"/>
</dbReference>
<dbReference type="OrthoDB" id="964482at2"/>
<dbReference type="InterPro" id="IPR035965">
    <property type="entry name" value="PAS-like_dom_sf"/>
</dbReference>
<evidence type="ECO:0000256" key="3">
    <source>
        <dbReference type="ARBA" id="ARBA00023163"/>
    </source>
</evidence>
<keyword evidence="6" id="KW-1185">Reference proteome</keyword>
<organism evidence="5 6">
    <name type="scientific">Spirosoma montaniterrae</name>
    <dbReference type="NCBI Taxonomy" id="1178516"/>
    <lineage>
        <taxon>Bacteria</taxon>
        <taxon>Pseudomonadati</taxon>
        <taxon>Bacteroidota</taxon>
        <taxon>Cytophagia</taxon>
        <taxon>Cytophagales</taxon>
        <taxon>Cytophagaceae</taxon>
        <taxon>Spirosoma</taxon>
    </lineage>
</organism>
<dbReference type="RefSeq" id="WP_077131897.1">
    <property type="nucleotide sequence ID" value="NZ_CP014263.1"/>
</dbReference>
<name>A0A1P9WYL7_9BACT</name>